<protein>
    <submittedName>
        <fullName evidence="2">DUF420 domain-containing protein</fullName>
    </submittedName>
</protein>
<dbReference type="EMBL" id="WQKZ01000005">
    <property type="protein sequence ID" value="MVN78499.1"/>
    <property type="molecule type" value="Genomic_DNA"/>
</dbReference>
<dbReference type="PANTHER" id="PTHR37692:SF1">
    <property type="entry name" value="DUF420 DOMAIN-CONTAINING PROTEIN"/>
    <property type="match status" value="1"/>
</dbReference>
<dbReference type="RefSeq" id="WP_157568666.1">
    <property type="nucleotide sequence ID" value="NZ_WQKZ01000005.1"/>
</dbReference>
<proteinExistence type="predicted"/>
<keyword evidence="1" id="KW-0472">Membrane</keyword>
<evidence type="ECO:0000313" key="2">
    <source>
        <dbReference type="EMBL" id="MVN78499.1"/>
    </source>
</evidence>
<dbReference type="Pfam" id="PF04238">
    <property type="entry name" value="DUF420"/>
    <property type="match status" value="1"/>
</dbReference>
<sequence>MTTATEQLHPPVLEPGDYTKYKIILGGLGVIVPVLVAILFYYKGIFQIQGADAHLRFLPALNAALNSLTAVALLVGYYFIRQQNVLAHRAAMGTAFGLGALFLVSYVAYHSQVASTHFGGTGALRAVYFLLLLTHISLAVVTVALVLFTLYFALTGQYTKHKRIARWTFPVWLYVSITGVIVYFMIAPYYPAG</sequence>
<dbReference type="Proteomes" id="UP000441336">
    <property type="component" value="Unassembled WGS sequence"/>
</dbReference>
<reference evidence="2 3" key="1">
    <citation type="submission" date="2019-12" db="EMBL/GenBank/DDBJ databases">
        <title>Hymenobacter sp. HMF4947 Genome sequencing and assembly.</title>
        <authorList>
            <person name="Kang H."/>
            <person name="Cha I."/>
            <person name="Kim H."/>
            <person name="Joh K."/>
        </authorList>
    </citation>
    <scope>NUCLEOTIDE SEQUENCE [LARGE SCALE GENOMIC DNA]</scope>
    <source>
        <strain evidence="2 3">HMF4947</strain>
    </source>
</reference>
<name>A0A7K1TJC2_9BACT</name>
<dbReference type="InterPro" id="IPR007352">
    <property type="entry name" value="DUF420"/>
</dbReference>
<dbReference type="PANTHER" id="PTHR37692">
    <property type="entry name" value="HYPOTHETICAL MEMBRANE SPANNING PROTEIN"/>
    <property type="match status" value="1"/>
</dbReference>
<feature type="transmembrane region" description="Helical" evidence="1">
    <location>
        <begin position="129"/>
        <end position="155"/>
    </location>
</feature>
<gene>
    <name evidence="2" type="ORF">GO988_19380</name>
</gene>
<evidence type="ECO:0000313" key="3">
    <source>
        <dbReference type="Proteomes" id="UP000441336"/>
    </source>
</evidence>
<feature type="transmembrane region" description="Helical" evidence="1">
    <location>
        <begin position="57"/>
        <end position="79"/>
    </location>
</feature>
<dbReference type="AlphaFoldDB" id="A0A7K1TJC2"/>
<keyword evidence="1" id="KW-1133">Transmembrane helix</keyword>
<keyword evidence="1" id="KW-0812">Transmembrane</keyword>
<feature type="transmembrane region" description="Helical" evidence="1">
    <location>
        <begin position="23"/>
        <end position="42"/>
    </location>
</feature>
<organism evidence="2 3">
    <name type="scientific">Hymenobacter ginkgonis</name>
    <dbReference type="NCBI Taxonomy" id="2682976"/>
    <lineage>
        <taxon>Bacteria</taxon>
        <taxon>Pseudomonadati</taxon>
        <taxon>Bacteroidota</taxon>
        <taxon>Cytophagia</taxon>
        <taxon>Cytophagales</taxon>
        <taxon>Hymenobacteraceae</taxon>
        <taxon>Hymenobacter</taxon>
    </lineage>
</organism>
<keyword evidence="3" id="KW-1185">Reference proteome</keyword>
<evidence type="ECO:0000256" key="1">
    <source>
        <dbReference type="SAM" id="Phobius"/>
    </source>
</evidence>
<feature type="transmembrane region" description="Helical" evidence="1">
    <location>
        <begin position="167"/>
        <end position="190"/>
    </location>
</feature>
<accession>A0A7K1TJC2</accession>
<comment type="caution">
    <text evidence="2">The sequence shown here is derived from an EMBL/GenBank/DDBJ whole genome shotgun (WGS) entry which is preliminary data.</text>
</comment>
<feature type="transmembrane region" description="Helical" evidence="1">
    <location>
        <begin position="91"/>
        <end position="109"/>
    </location>
</feature>